<dbReference type="InterPro" id="IPR005312">
    <property type="entry name" value="DUF1759"/>
</dbReference>
<protein>
    <submittedName>
        <fullName evidence="3">Uncharacterized protein</fullName>
    </submittedName>
</protein>
<reference evidence="3" key="1">
    <citation type="submission" date="2022-11" db="UniProtKB">
        <authorList>
            <consortium name="WormBaseParasite"/>
        </authorList>
    </citation>
    <scope>IDENTIFICATION</scope>
</reference>
<dbReference type="AlphaFoldDB" id="A0A914DAY1"/>
<evidence type="ECO:0000313" key="3">
    <source>
        <dbReference type="WBParaSite" id="ACRNAN_scaffold21599.g7037.t1"/>
    </source>
</evidence>
<evidence type="ECO:0000256" key="1">
    <source>
        <dbReference type="SAM" id="MobiDB-lite"/>
    </source>
</evidence>
<dbReference type="Proteomes" id="UP000887540">
    <property type="component" value="Unplaced"/>
</dbReference>
<organism evidence="2 3">
    <name type="scientific">Acrobeloides nanus</name>
    <dbReference type="NCBI Taxonomy" id="290746"/>
    <lineage>
        <taxon>Eukaryota</taxon>
        <taxon>Metazoa</taxon>
        <taxon>Ecdysozoa</taxon>
        <taxon>Nematoda</taxon>
        <taxon>Chromadorea</taxon>
        <taxon>Rhabditida</taxon>
        <taxon>Tylenchina</taxon>
        <taxon>Cephalobomorpha</taxon>
        <taxon>Cephaloboidea</taxon>
        <taxon>Cephalobidae</taxon>
        <taxon>Acrobeloides</taxon>
    </lineage>
</organism>
<accession>A0A914DAY1</accession>
<dbReference type="WBParaSite" id="ACRNAN_scaffold21599.g7037.t1">
    <property type="protein sequence ID" value="ACRNAN_scaffold21599.g7037.t1"/>
    <property type="gene ID" value="ACRNAN_scaffold21599.g7037"/>
</dbReference>
<name>A0A914DAY1_9BILA</name>
<proteinExistence type="predicted"/>
<feature type="region of interest" description="Disordered" evidence="1">
    <location>
        <begin position="50"/>
        <end position="71"/>
    </location>
</feature>
<dbReference type="Pfam" id="PF03564">
    <property type="entry name" value="DUF1759"/>
    <property type="match status" value="1"/>
</dbReference>
<sequence length="204" mass="22430">MSNNPGELGDAASGSANAKGSAFDVVAGLEAKLDELKDYLQRVNDKIQKVSTPTPLPTLSTGPQAHGSSTNRSAVHLQTLQMMKFDGGPRMFGPFVDLIDACVLSRTDLTDIEKLAYVISQLEGRPKDSVIGFEMKGRNLQPVLDTLKEKFGTNDLRKKKLQADLLHMPRSKGDLKDIRRTFDQIEQILREMNTLGEDRALASC</sequence>
<feature type="compositionally biased region" description="Low complexity" evidence="1">
    <location>
        <begin position="51"/>
        <end position="63"/>
    </location>
</feature>
<evidence type="ECO:0000313" key="2">
    <source>
        <dbReference type="Proteomes" id="UP000887540"/>
    </source>
</evidence>
<keyword evidence="2" id="KW-1185">Reference proteome</keyword>